<accession>A0A1G8H719</accession>
<proteinExistence type="predicted"/>
<dbReference type="EMBL" id="FNEB01000001">
    <property type="protein sequence ID" value="SDI02448.1"/>
    <property type="molecule type" value="Genomic_DNA"/>
</dbReference>
<gene>
    <name evidence="1" type="ORF">SAMN05421850_101389</name>
</gene>
<dbReference type="RefSeq" id="WP_175491369.1">
    <property type="nucleotide sequence ID" value="NZ_FNEB01000001.1"/>
</dbReference>
<keyword evidence="2" id="KW-1185">Reference proteome</keyword>
<protein>
    <submittedName>
        <fullName evidence="1">Uncharacterized protein</fullName>
    </submittedName>
</protein>
<organism evidence="1 2">
    <name type="scientific">Lutimaribacter saemankumensis</name>
    <dbReference type="NCBI Taxonomy" id="490829"/>
    <lineage>
        <taxon>Bacteria</taxon>
        <taxon>Pseudomonadati</taxon>
        <taxon>Pseudomonadota</taxon>
        <taxon>Alphaproteobacteria</taxon>
        <taxon>Rhodobacterales</taxon>
        <taxon>Roseobacteraceae</taxon>
        <taxon>Lutimaribacter</taxon>
    </lineage>
</organism>
<dbReference type="Proteomes" id="UP000199340">
    <property type="component" value="Unassembled WGS sequence"/>
</dbReference>
<reference evidence="1 2" key="1">
    <citation type="submission" date="2016-10" db="EMBL/GenBank/DDBJ databases">
        <authorList>
            <person name="de Groot N.N."/>
        </authorList>
    </citation>
    <scope>NUCLEOTIDE SEQUENCE [LARGE SCALE GENOMIC DNA]</scope>
    <source>
        <strain evidence="1 2">DSM 28010</strain>
    </source>
</reference>
<sequence>MMIRLLRMARWVRHPPSKARVRLVFWVLAVCLALAATERFVGWPEALTPSKPWGLRN</sequence>
<evidence type="ECO:0000313" key="2">
    <source>
        <dbReference type="Proteomes" id="UP000199340"/>
    </source>
</evidence>
<name>A0A1G8H719_9RHOB</name>
<evidence type="ECO:0000313" key="1">
    <source>
        <dbReference type="EMBL" id="SDI02448.1"/>
    </source>
</evidence>
<dbReference type="AlphaFoldDB" id="A0A1G8H719"/>